<gene>
    <name evidence="4" type="ORF">TRAPUB_7429</name>
</gene>
<dbReference type="Gene3D" id="3.90.810.10">
    <property type="entry name" value="CRIB domain"/>
    <property type="match status" value="1"/>
</dbReference>
<feature type="compositionally biased region" description="Polar residues" evidence="1">
    <location>
        <begin position="168"/>
        <end position="179"/>
    </location>
</feature>
<feature type="region of interest" description="Disordered" evidence="1">
    <location>
        <begin position="158"/>
        <end position="184"/>
    </location>
</feature>
<dbReference type="CDD" id="cd01205">
    <property type="entry name" value="EVH1_WASP-like"/>
    <property type="match status" value="1"/>
</dbReference>
<dbReference type="InterPro" id="IPR036936">
    <property type="entry name" value="CRIB_dom_sf"/>
</dbReference>
<dbReference type="SUPFAM" id="SSF50729">
    <property type="entry name" value="PH domain-like"/>
    <property type="match status" value="1"/>
</dbReference>
<organism evidence="4 5">
    <name type="scientific">Trametes pubescens</name>
    <name type="common">White-rot fungus</name>
    <dbReference type="NCBI Taxonomy" id="154538"/>
    <lineage>
        <taxon>Eukaryota</taxon>
        <taxon>Fungi</taxon>
        <taxon>Dikarya</taxon>
        <taxon>Basidiomycota</taxon>
        <taxon>Agaricomycotina</taxon>
        <taxon>Agaricomycetes</taxon>
        <taxon>Polyporales</taxon>
        <taxon>Polyporaceae</taxon>
        <taxon>Trametes</taxon>
    </lineage>
</organism>
<protein>
    <submittedName>
        <fullName evidence="4">Wiskott-Aldrich syndrome protein-like protein</fullName>
    </submittedName>
</protein>
<dbReference type="PROSITE" id="PS50229">
    <property type="entry name" value="WH1"/>
    <property type="match status" value="1"/>
</dbReference>
<proteinExistence type="predicted"/>
<evidence type="ECO:0000259" key="3">
    <source>
        <dbReference type="PROSITE" id="PS50229"/>
    </source>
</evidence>
<reference evidence="4 5" key="1">
    <citation type="submission" date="2016-10" db="EMBL/GenBank/DDBJ databases">
        <title>Genome sequence of the basidiomycete white-rot fungus Trametes pubescens.</title>
        <authorList>
            <person name="Makela M.R."/>
            <person name="Granchi Z."/>
            <person name="Peng M."/>
            <person name="De Vries R.P."/>
            <person name="Grigoriev I."/>
            <person name="Riley R."/>
            <person name="Hilden K."/>
        </authorList>
    </citation>
    <scope>NUCLEOTIDE SEQUENCE [LARGE SCALE GENOMIC DNA]</scope>
    <source>
        <strain evidence="4 5">FBCC735</strain>
    </source>
</reference>
<dbReference type="Proteomes" id="UP000184267">
    <property type="component" value="Unassembled WGS sequence"/>
</dbReference>
<dbReference type="SMART" id="SM00461">
    <property type="entry name" value="WH1"/>
    <property type="match status" value="1"/>
</dbReference>
<keyword evidence="5" id="KW-1185">Reference proteome</keyword>
<comment type="caution">
    <text evidence="4">The sequence shown here is derived from an EMBL/GenBank/DDBJ whole genome shotgun (WGS) entry which is preliminary data.</text>
</comment>
<accession>A0A1M2V3F8</accession>
<dbReference type="Gene3D" id="2.30.29.30">
    <property type="entry name" value="Pleckstrin-homology domain (PH domain)/Phosphotyrosine-binding domain (PTB)"/>
    <property type="match status" value="1"/>
</dbReference>
<evidence type="ECO:0000256" key="1">
    <source>
        <dbReference type="SAM" id="MobiDB-lite"/>
    </source>
</evidence>
<feature type="domain" description="CRIB" evidence="2">
    <location>
        <begin position="196"/>
        <end position="211"/>
    </location>
</feature>
<feature type="domain" description="WH1" evidence="3">
    <location>
        <begin position="29"/>
        <end position="158"/>
    </location>
</feature>
<dbReference type="InterPro" id="IPR033927">
    <property type="entry name" value="WASPfam_EVH1"/>
</dbReference>
<dbReference type="InterPro" id="IPR000095">
    <property type="entry name" value="CRIB_dom"/>
</dbReference>
<dbReference type="AlphaFoldDB" id="A0A1M2V3F8"/>
<dbReference type="EMBL" id="MNAD01001700">
    <property type="protein sequence ID" value="OJT02134.1"/>
    <property type="molecule type" value="Genomic_DNA"/>
</dbReference>
<dbReference type="PROSITE" id="PS50108">
    <property type="entry name" value="CRIB"/>
    <property type="match status" value="1"/>
</dbReference>
<name>A0A1M2V3F8_TRAPU</name>
<dbReference type="InterPro" id="IPR000697">
    <property type="entry name" value="WH1/EVH1_dom"/>
</dbReference>
<dbReference type="OMA" id="MFGFRFD"/>
<evidence type="ECO:0000313" key="5">
    <source>
        <dbReference type="Proteomes" id="UP000184267"/>
    </source>
</evidence>
<evidence type="ECO:0000313" key="4">
    <source>
        <dbReference type="EMBL" id="OJT02134.1"/>
    </source>
</evidence>
<sequence length="324" mass="35065">MAYSSTSRSPSATVSSLSSEDNKHHILSYLPPNSKVLAAAPARIYHSAFGAPTDSWTFTGLRGTLVFGRNHVSVYPDRPLGLAQGTDVEQNYWFRLIDTDSGKGIVWFHQIPLNLDYRADKPFFHIFSGCSRSFGLRFDEDEDAEKFLRRITARVHITAPRTPRTRPNKSASPAPSPVQTAPVPASVTRRVSPSMISAPAPGTFVHVAHVGVDDDGRIEATPNVEPGWTMILEELQGYGVSEKMVTQDLDFVEGFLAGAKANLVHELETTTAAAAALSRTPTGMSALLCNGRAAGAHAFADAPSAAGTRKGRFIQRKRVPVPRA</sequence>
<dbReference type="Pfam" id="PF00568">
    <property type="entry name" value="WH1"/>
    <property type="match status" value="1"/>
</dbReference>
<dbReference type="STRING" id="154538.A0A1M2V3F8"/>
<dbReference type="InterPro" id="IPR011993">
    <property type="entry name" value="PH-like_dom_sf"/>
</dbReference>
<dbReference type="OrthoDB" id="8963340at2759"/>
<evidence type="ECO:0000259" key="2">
    <source>
        <dbReference type="PROSITE" id="PS50108"/>
    </source>
</evidence>